<dbReference type="AlphaFoldDB" id="A0A1T4SIL4"/>
<organism evidence="2 3">
    <name type="scientific">Oceanospirillum multiglobuliferum</name>
    <dbReference type="NCBI Taxonomy" id="64969"/>
    <lineage>
        <taxon>Bacteria</taxon>
        <taxon>Pseudomonadati</taxon>
        <taxon>Pseudomonadota</taxon>
        <taxon>Gammaproteobacteria</taxon>
        <taxon>Oceanospirillales</taxon>
        <taxon>Oceanospirillaceae</taxon>
        <taxon>Oceanospirillum</taxon>
    </lineage>
</organism>
<dbReference type="OrthoDB" id="5297660at2"/>
<dbReference type="Proteomes" id="UP000191418">
    <property type="component" value="Unassembled WGS sequence"/>
</dbReference>
<evidence type="ECO:0000313" key="2">
    <source>
        <dbReference type="EMBL" id="OPX54131.1"/>
    </source>
</evidence>
<accession>A0A1T4SIL4</accession>
<feature type="domain" description="Helix-turn-helix" evidence="1">
    <location>
        <begin position="7"/>
        <end position="56"/>
    </location>
</feature>
<dbReference type="Pfam" id="PF12728">
    <property type="entry name" value="HTH_17"/>
    <property type="match status" value="1"/>
</dbReference>
<sequence length="59" mass="7051">MAHHTQYLTDRTLAARYEVARSTIWRWLKEGQLPKPIKLAGSTRWRLSDLEKWEQEAQV</sequence>
<keyword evidence="3" id="KW-1185">Reference proteome</keyword>
<protein>
    <recommendedName>
        <fullName evidence="1">Helix-turn-helix domain-containing protein</fullName>
    </recommendedName>
</protein>
<dbReference type="STRING" id="64969.SAMN02745127_03116"/>
<dbReference type="Gene3D" id="1.10.238.160">
    <property type="match status" value="1"/>
</dbReference>
<reference evidence="2 3" key="1">
    <citation type="submission" date="2017-01" db="EMBL/GenBank/DDBJ databases">
        <title>Genome Sequencing of a Marine Spirillum, Oceanospirillum multiglobuliferum ATCC 33336, from Japan.</title>
        <authorList>
            <person name="Carney J.G."/>
            <person name="Trachtenberg A.M."/>
            <person name="Rheaume B.A."/>
            <person name="Linnane J.D."/>
            <person name="Pitts N.L."/>
            <person name="Mykles D.L."/>
            <person name="Maclea K.S."/>
        </authorList>
    </citation>
    <scope>NUCLEOTIDE SEQUENCE [LARGE SCALE GENOMIC DNA]</scope>
    <source>
        <strain evidence="2 3">ATCC 33336</strain>
    </source>
</reference>
<proteinExistence type="predicted"/>
<evidence type="ECO:0000259" key="1">
    <source>
        <dbReference type="Pfam" id="PF12728"/>
    </source>
</evidence>
<dbReference type="InterPro" id="IPR041657">
    <property type="entry name" value="HTH_17"/>
</dbReference>
<gene>
    <name evidence="2" type="ORF">BTE48_15700</name>
</gene>
<comment type="caution">
    <text evidence="2">The sequence shown here is derived from an EMBL/GenBank/DDBJ whole genome shotgun (WGS) entry which is preliminary data.</text>
</comment>
<dbReference type="EMBL" id="MTSM01000037">
    <property type="protein sequence ID" value="OPX54131.1"/>
    <property type="molecule type" value="Genomic_DNA"/>
</dbReference>
<dbReference type="RefSeq" id="WP_078746618.1">
    <property type="nucleotide sequence ID" value="NZ_FUXG01000034.1"/>
</dbReference>
<dbReference type="InterPro" id="IPR009061">
    <property type="entry name" value="DNA-bd_dom_put_sf"/>
</dbReference>
<name>A0A1T4SIL4_9GAMM</name>
<dbReference type="SUPFAM" id="SSF46955">
    <property type="entry name" value="Putative DNA-binding domain"/>
    <property type="match status" value="1"/>
</dbReference>
<evidence type="ECO:0000313" key="3">
    <source>
        <dbReference type="Proteomes" id="UP000191418"/>
    </source>
</evidence>